<keyword evidence="2" id="KW-0732">Signal</keyword>
<reference evidence="3 4" key="1">
    <citation type="submission" date="2019-07" db="EMBL/GenBank/DDBJ databases">
        <title>Whole genome shotgun sequence of Vibrio superstes NBRC 103154.</title>
        <authorList>
            <person name="Hosoyama A."/>
            <person name="Uohara A."/>
            <person name="Ohji S."/>
            <person name="Ichikawa N."/>
        </authorList>
    </citation>
    <scope>NUCLEOTIDE SEQUENCE [LARGE SCALE GENOMIC DNA]</scope>
    <source>
        <strain evidence="3 4">NBRC 103154</strain>
    </source>
</reference>
<dbReference type="AlphaFoldDB" id="A0A511QR22"/>
<protein>
    <recommendedName>
        <fullName evidence="5">Protein BatD</fullName>
    </recommendedName>
</protein>
<sequence>MRSRSFIFVILLSLAMSFTNVAIANDETPDVIVKTWIAQDQPVSVRQKVSVMVQIMTETWFTKGTKIHDIEVPNALVLGRSPFAQNSTTREKGKTYTTQTWEIVLYPLTTGEYVIPSMTIEYEVKGANTHQAQLFVTKELSLSVHQPSPKMHDSQPWLVSPKMNMTQDWEVIRSQIDEQKEAVSDQEPLNIGDVIQRTVSIEAIDTTVMLLPELEPFYSESHEVYQQVLTSKDSNHRGVHIAQRVQRQTYRVTNAGQITIPDIALLTWNPMTQEMTTTNLEGLDFRVKHTLSSWLVNHWLTLVVVLIILSVISFLILLGYKRIQTLKAQNALPLSWYYLSALNQKDPAMCESLLYRSRLEQRGWVALQAISPSSDWGRRIHQLQHARYGRDTKNVEFSTCFYLWLWLAKNKK</sequence>
<evidence type="ECO:0000313" key="4">
    <source>
        <dbReference type="Proteomes" id="UP000321113"/>
    </source>
</evidence>
<dbReference type="OrthoDB" id="5293418at2"/>
<dbReference type="PANTHER" id="PTHR40940:SF1">
    <property type="entry name" value="PROTEIN BATD"/>
    <property type="match status" value="1"/>
</dbReference>
<evidence type="ECO:0000256" key="1">
    <source>
        <dbReference type="SAM" id="Phobius"/>
    </source>
</evidence>
<proteinExistence type="predicted"/>
<accession>A0A511QR22</accession>
<dbReference type="EMBL" id="BJXK01000004">
    <property type="protein sequence ID" value="GEM79032.1"/>
    <property type="molecule type" value="Genomic_DNA"/>
</dbReference>
<keyword evidence="1" id="KW-0472">Membrane</keyword>
<organism evidence="3 4">
    <name type="scientific">Vibrio superstes NBRC 103154</name>
    <dbReference type="NCBI Taxonomy" id="1219062"/>
    <lineage>
        <taxon>Bacteria</taxon>
        <taxon>Pseudomonadati</taxon>
        <taxon>Pseudomonadota</taxon>
        <taxon>Gammaproteobacteria</taxon>
        <taxon>Vibrionales</taxon>
        <taxon>Vibrionaceae</taxon>
        <taxon>Vibrio</taxon>
    </lineage>
</organism>
<keyword evidence="4" id="KW-1185">Reference proteome</keyword>
<dbReference type="Proteomes" id="UP000321113">
    <property type="component" value="Unassembled WGS sequence"/>
</dbReference>
<gene>
    <name evidence="3" type="ORF">VSU01S_12770</name>
</gene>
<dbReference type="InterPro" id="IPR025738">
    <property type="entry name" value="BatD"/>
</dbReference>
<feature type="signal peptide" evidence="2">
    <location>
        <begin position="1"/>
        <end position="24"/>
    </location>
</feature>
<keyword evidence="1" id="KW-1133">Transmembrane helix</keyword>
<evidence type="ECO:0000256" key="2">
    <source>
        <dbReference type="SAM" id="SignalP"/>
    </source>
</evidence>
<evidence type="ECO:0000313" key="3">
    <source>
        <dbReference type="EMBL" id="GEM79032.1"/>
    </source>
</evidence>
<dbReference type="PANTHER" id="PTHR40940">
    <property type="entry name" value="PROTEIN BATD-RELATED"/>
    <property type="match status" value="1"/>
</dbReference>
<keyword evidence="1" id="KW-0812">Transmembrane</keyword>
<feature type="chain" id="PRO_5022040088" description="Protein BatD" evidence="2">
    <location>
        <begin position="25"/>
        <end position="412"/>
    </location>
</feature>
<feature type="transmembrane region" description="Helical" evidence="1">
    <location>
        <begin position="299"/>
        <end position="320"/>
    </location>
</feature>
<comment type="caution">
    <text evidence="3">The sequence shown here is derived from an EMBL/GenBank/DDBJ whole genome shotgun (WGS) entry which is preliminary data.</text>
</comment>
<name>A0A511QR22_9VIBR</name>
<dbReference type="RefSeq" id="WP_119008536.1">
    <property type="nucleotide sequence ID" value="NZ_BJXK01000004.1"/>
</dbReference>
<evidence type="ECO:0008006" key="5">
    <source>
        <dbReference type="Google" id="ProtNLM"/>
    </source>
</evidence>
<dbReference type="Pfam" id="PF13584">
    <property type="entry name" value="BatD"/>
    <property type="match status" value="1"/>
</dbReference>